<gene>
    <name evidence="1" type="ORF">MUK42_29166</name>
</gene>
<evidence type="ECO:0000313" key="2">
    <source>
        <dbReference type="Proteomes" id="UP001055439"/>
    </source>
</evidence>
<organism evidence="1 2">
    <name type="scientific">Musa troglodytarum</name>
    <name type="common">fe'i banana</name>
    <dbReference type="NCBI Taxonomy" id="320322"/>
    <lineage>
        <taxon>Eukaryota</taxon>
        <taxon>Viridiplantae</taxon>
        <taxon>Streptophyta</taxon>
        <taxon>Embryophyta</taxon>
        <taxon>Tracheophyta</taxon>
        <taxon>Spermatophyta</taxon>
        <taxon>Magnoliopsida</taxon>
        <taxon>Liliopsida</taxon>
        <taxon>Zingiberales</taxon>
        <taxon>Musaceae</taxon>
        <taxon>Musa</taxon>
    </lineage>
</organism>
<sequence length="106" mass="12231">MELSSAFAVMNSGSSTRTVHQAYIVRFECCSLLINRKRKLLRSVASLTQPLRMQVFHKNSTSPYTITKPERARLLLLYLTSVFMMPYTSESKLWIHVFVSKGWASR</sequence>
<accession>A0A9E7FPU6</accession>
<proteinExistence type="predicted"/>
<protein>
    <submittedName>
        <fullName evidence="1">Uncharacterized protein</fullName>
    </submittedName>
</protein>
<name>A0A9E7FPU6_9LILI</name>
<dbReference type="EMBL" id="CP097506">
    <property type="protein sequence ID" value="URD97872.1"/>
    <property type="molecule type" value="Genomic_DNA"/>
</dbReference>
<dbReference type="AlphaFoldDB" id="A0A9E7FPU6"/>
<keyword evidence="2" id="KW-1185">Reference proteome</keyword>
<reference evidence="1" key="1">
    <citation type="submission" date="2022-05" db="EMBL/GenBank/DDBJ databases">
        <title>The Musa troglodytarum L. genome provides insights into the mechanism of non-climacteric behaviour and enrichment of carotenoids.</title>
        <authorList>
            <person name="Wang J."/>
        </authorList>
    </citation>
    <scope>NUCLEOTIDE SEQUENCE</scope>
    <source>
        <tissue evidence="1">Leaf</tissue>
    </source>
</reference>
<evidence type="ECO:0000313" key="1">
    <source>
        <dbReference type="EMBL" id="URD97872.1"/>
    </source>
</evidence>
<dbReference type="Proteomes" id="UP001055439">
    <property type="component" value="Chromosome 4"/>
</dbReference>